<dbReference type="Gene3D" id="3.40.50.2300">
    <property type="match status" value="1"/>
</dbReference>
<dbReference type="InterPro" id="IPR011006">
    <property type="entry name" value="CheY-like_superfamily"/>
</dbReference>
<dbReference type="EMBL" id="JAVMIP010000015">
    <property type="protein sequence ID" value="MDS3861666.1"/>
    <property type="molecule type" value="Genomic_DNA"/>
</dbReference>
<protein>
    <recommendedName>
        <fullName evidence="4">Response regulatory domain-containing protein</fullName>
    </recommendedName>
</protein>
<accession>A0AAE4FV82</accession>
<proteinExistence type="predicted"/>
<feature type="compositionally biased region" description="Pro residues" evidence="1">
    <location>
        <begin position="160"/>
        <end position="178"/>
    </location>
</feature>
<dbReference type="AlphaFoldDB" id="A0AAE4FV82"/>
<feature type="region of interest" description="Disordered" evidence="1">
    <location>
        <begin position="157"/>
        <end position="211"/>
    </location>
</feature>
<evidence type="ECO:0000313" key="3">
    <source>
        <dbReference type="Proteomes" id="UP001268256"/>
    </source>
</evidence>
<keyword evidence="3" id="KW-1185">Reference proteome</keyword>
<name>A0AAE4FV82_9CYAN</name>
<dbReference type="SUPFAM" id="SSF52172">
    <property type="entry name" value="CheY-like"/>
    <property type="match status" value="1"/>
</dbReference>
<reference evidence="3" key="1">
    <citation type="submission" date="2023-07" db="EMBL/GenBank/DDBJ databases">
        <authorList>
            <person name="Luz R."/>
            <person name="Cordeiro R."/>
            <person name="Fonseca A."/>
            <person name="Goncalves V."/>
        </authorList>
    </citation>
    <scope>NUCLEOTIDE SEQUENCE [LARGE SCALE GENOMIC DNA]</scope>
    <source>
        <strain evidence="3">BACA0444</strain>
    </source>
</reference>
<evidence type="ECO:0000313" key="2">
    <source>
        <dbReference type="EMBL" id="MDS3861666.1"/>
    </source>
</evidence>
<sequence>MTKTILMTQAIPKQGELWHGALTSQGITVIWESNSADLVQVLAQMQAVGLKLPDLLLIDMGMEVTNPYRFCQACQQDYPGLKIVITVGEERAISPAEKRWAIHQGALDLLPGLQQNSLITSVVTHLSRVMELLGEPLQQESLMAALSKMSALQQAVSSPPQLPALPPLPKVSPAPPETPSKYRGTEVREASPESPPVSDNSTRRRYRGSSY</sequence>
<evidence type="ECO:0000256" key="1">
    <source>
        <dbReference type="SAM" id="MobiDB-lite"/>
    </source>
</evidence>
<dbReference type="Proteomes" id="UP001268256">
    <property type="component" value="Unassembled WGS sequence"/>
</dbReference>
<dbReference type="RefSeq" id="WP_322878901.1">
    <property type="nucleotide sequence ID" value="NZ_JAVMIP010000015.1"/>
</dbReference>
<organism evidence="2 3">
    <name type="scientific">Pseudocalidococcus azoricus BACA0444</name>
    <dbReference type="NCBI Taxonomy" id="2918990"/>
    <lineage>
        <taxon>Bacteria</taxon>
        <taxon>Bacillati</taxon>
        <taxon>Cyanobacteriota</taxon>
        <taxon>Cyanophyceae</taxon>
        <taxon>Acaryochloridales</taxon>
        <taxon>Thermosynechococcaceae</taxon>
        <taxon>Pseudocalidococcus</taxon>
        <taxon>Pseudocalidococcus azoricus</taxon>
    </lineage>
</organism>
<gene>
    <name evidence="2" type="ORF">RIF25_12710</name>
</gene>
<comment type="caution">
    <text evidence="2">The sequence shown here is derived from an EMBL/GenBank/DDBJ whole genome shotgun (WGS) entry which is preliminary data.</text>
</comment>
<evidence type="ECO:0008006" key="4">
    <source>
        <dbReference type="Google" id="ProtNLM"/>
    </source>
</evidence>